<dbReference type="RefSeq" id="WP_146646400.1">
    <property type="nucleotide sequence ID" value="NZ_CP012333.1"/>
</dbReference>
<dbReference type="AlphaFoldDB" id="A0A0K1PMV1"/>
<reference evidence="4 5" key="1">
    <citation type="submission" date="2015-08" db="EMBL/GenBank/DDBJ databases">
        <authorList>
            <person name="Babu N.S."/>
            <person name="Beckwith C.J."/>
            <person name="Beseler K.G."/>
            <person name="Brison A."/>
            <person name="Carone J.V."/>
            <person name="Caskin T.P."/>
            <person name="Diamond M."/>
            <person name="Durham M.E."/>
            <person name="Foxe J.M."/>
            <person name="Go M."/>
            <person name="Henderson B.A."/>
            <person name="Jones I.B."/>
            <person name="McGettigan J.A."/>
            <person name="Micheletti S.J."/>
            <person name="Nasrallah M.E."/>
            <person name="Ortiz D."/>
            <person name="Piller C.R."/>
            <person name="Privatt S.R."/>
            <person name="Schneider S.L."/>
            <person name="Sharp S."/>
            <person name="Smith T.C."/>
            <person name="Stanton J.D."/>
            <person name="Ullery H.E."/>
            <person name="Wilson R.J."/>
            <person name="Serrano M.G."/>
            <person name="Buck G."/>
            <person name="Lee V."/>
            <person name="Wang Y."/>
            <person name="Carvalho R."/>
            <person name="Voegtly L."/>
            <person name="Shi R."/>
            <person name="Duckworth R."/>
            <person name="Johnson A."/>
            <person name="Loviza R."/>
            <person name="Walstead R."/>
            <person name="Shah Z."/>
            <person name="Kiflezghi M."/>
            <person name="Wade K."/>
            <person name="Ball S.L."/>
            <person name="Bradley K.W."/>
            <person name="Asai D.J."/>
            <person name="Bowman C.A."/>
            <person name="Russell D.A."/>
            <person name="Pope W.H."/>
            <person name="Jacobs-Sera D."/>
            <person name="Hendrix R.W."/>
            <person name="Hatfull G.F."/>
        </authorList>
    </citation>
    <scope>NUCLEOTIDE SEQUENCE [LARGE SCALE GENOMIC DNA]</scope>
    <source>
        <strain evidence="4 5">DSM 27648</strain>
    </source>
</reference>
<feature type="compositionally biased region" description="Polar residues" evidence="2">
    <location>
        <begin position="36"/>
        <end position="45"/>
    </location>
</feature>
<dbReference type="STRING" id="1391654.AKJ09_01522"/>
<feature type="chain" id="PRO_5005466303" description="Tryptophan synthase alpha chain" evidence="3">
    <location>
        <begin position="24"/>
        <end position="405"/>
    </location>
</feature>
<sequence>MIGRVGKTLFWLALVSGVAFACAAPIADDVVVGTTPDASAPQQTFTPPPAEDGGEAGITPPVKAEMCIATTCPAPYASCGDGPACQTNLSNDSKNCGACGAACPTSFPYLNMISTCIAGACQPQCKKETSWAGDKQFADCNAQIEDGCEIDIFHDPNNCGKCGNACAPGVRCFGGKCGCDPGFVDCNGTCVDIQNDNANCGACDNLCAPPADAGAPHANMEWGCVKGVCGKERCQQYPWSVWIDCNGDLSDGCEVSLKGGPRDPNNCGQCGRKCSPGQICDDRTGDGVPECMCEPTETMCGSPQEYNLACADLLTSPDHCGACFHACQTWAEHTKATCTKGLCDVECEDGWADCDGEPGNGCETNILHSGANCGACGNRCDTQAGQPCIEGKCAMTECDGGKEPQ</sequence>
<dbReference type="InterPro" id="IPR006969">
    <property type="entry name" value="Stig-like"/>
</dbReference>
<dbReference type="OrthoDB" id="5492401at2"/>
<evidence type="ECO:0000313" key="4">
    <source>
        <dbReference type="EMBL" id="AKU94858.1"/>
    </source>
</evidence>
<keyword evidence="1 3" id="KW-0732">Signal</keyword>
<feature type="signal peptide" evidence="3">
    <location>
        <begin position="1"/>
        <end position="23"/>
    </location>
</feature>
<evidence type="ECO:0000256" key="3">
    <source>
        <dbReference type="SAM" id="SignalP"/>
    </source>
</evidence>
<gene>
    <name evidence="4" type="ORF">AKJ09_01522</name>
</gene>
<evidence type="ECO:0000256" key="1">
    <source>
        <dbReference type="ARBA" id="ARBA00022729"/>
    </source>
</evidence>
<dbReference type="EMBL" id="CP012333">
    <property type="protein sequence ID" value="AKU94858.1"/>
    <property type="molecule type" value="Genomic_DNA"/>
</dbReference>
<dbReference type="PANTHER" id="PTHR33227">
    <property type="entry name" value="STIGMA-SPECIFIC STIG1-LIKE PROTEIN 3"/>
    <property type="match status" value="1"/>
</dbReference>
<evidence type="ECO:0000256" key="2">
    <source>
        <dbReference type="SAM" id="MobiDB-lite"/>
    </source>
</evidence>
<dbReference type="PANTHER" id="PTHR33227:SF48">
    <property type="entry name" value="STIGMA-SPECIFIC STIG1-LIKE PROTEIN 4"/>
    <property type="match status" value="1"/>
</dbReference>
<dbReference type="KEGG" id="llu:AKJ09_01522"/>
<name>A0A0K1PMV1_9BACT</name>
<dbReference type="Proteomes" id="UP000064967">
    <property type="component" value="Chromosome"/>
</dbReference>
<evidence type="ECO:0008006" key="6">
    <source>
        <dbReference type="Google" id="ProtNLM"/>
    </source>
</evidence>
<dbReference type="PROSITE" id="PS51257">
    <property type="entry name" value="PROKAR_LIPOPROTEIN"/>
    <property type="match status" value="1"/>
</dbReference>
<evidence type="ECO:0000313" key="5">
    <source>
        <dbReference type="Proteomes" id="UP000064967"/>
    </source>
</evidence>
<feature type="region of interest" description="Disordered" evidence="2">
    <location>
        <begin position="36"/>
        <end position="56"/>
    </location>
</feature>
<proteinExistence type="predicted"/>
<accession>A0A0K1PMV1</accession>
<keyword evidence="5" id="KW-1185">Reference proteome</keyword>
<organism evidence="4 5">
    <name type="scientific">Labilithrix luteola</name>
    <dbReference type="NCBI Taxonomy" id="1391654"/>
    <lineage>
        <taxon>Bacteria</taxon>
        <taxon>Pseudomonadati</taxon>
        <taxon>Myxococcota</taxon>
        <taxon>Polyangia</taxon>
        <taxon>Polyangiales</taxon>
        <taxon>Labilitrichaceae</taxon>
        <taxon>Labilithrix</taxon>
    </lineage>
</organism>
<protein>
    <recommendedName>
        <fullName evidence="6">Tryptophan synthase alpha chain</fullName>
    </recommendedName>
</protein>